<dbReference type="PhylomeDB" id="E9G5J9"/>
<dbReference type="PANTHER" id="PTHR33864:SF1">
    <property type="entry name" value="NEUROPEPTIDE-LIKE PROTEIN"/>
    <property type="match status" value="1"/>
</dbReference>
<feature type="region of interest" description="Disordered" evidence="1">
    <location>
        <begin position="110"/>
        <end position="134"/>
    </location>
</feature>
<keyword evidence="2" id="KW-0732">Signal</keyword>
<keyword evidence="4" id="KW-1185">Reference proteome</keyword>
<dbReference type="OrthoDB" id="6344214at2759"/>
<dbReference type="GO" id="GO:0005184">
    <property type="term" value="F:neuropeptide hormone activity"/>
    <property type="evidence" value="ECO:0007669"/>
    <property type="project" value="InterPro"/>
</dbReference>
<dbReference type="PANTHER" id="PTHR33864">
    <property type="entry name" value="NEUROPEPTIDE-LIKE PROTEIN-RELATED"/>
    <property type="match status" value="1"/>
</dbReference>
<sequence length="134" mass="15235">MAKFATALVFVALAAFAMADGPYSYGRPYESYGEKKGYDASPDTYHKKDSYGYGASHDDYGYNKKPSHYEAVPYYSGKKDYYTSPYDYNKKDSYGYDAPFPVTYYKPSTGYESPSYGYSKYEKPKSYGGYSPSY</sequence>
<evidence type="ECO:0000313" key="4">
    <source>
        <dbReference type="Proteomes" id="UP000000305"/>
    </source>
</evidence>
<dbReference type="KEGG" id="dpx:DAPPUDRAFT_300237"/>
<dbReference type="HOGENOM" id="CLU_1908770_0_0_1"/>
<evidence type="ECO:0000313" key="3">
    <source>
        <dbReference type="EMBL" id="EFX85617.1"/>
    </source>
</evidence>
<dbReference type="AlphaFoldDB" id="E9G5J9"/>
<feature type="signal peptide" evidence="2">
    <location>
        <begin position="1"/>
        <end position="19"/>
    </location>
</feature>
<dbReference type="InParanoid" id="E9G5J9"/>
<gene>
    <name evidence="3" type="ORF">DAPPUDRAFT_300237</name>
</gene>
<evidence type="ECO:0000256" key="2">
    <source>
        <dbReference type="SAM" id="SignalP"/>
    </source>
</evidence>
<organism evidence="3 4">
    <name type="scientific">Daphnia pulex</name>
    <name type="common">Water flea</name>
    <dbReference type="NCBI Taxonomy" id="6669"/>
    <lineage>
        <taxon>Eukaryota</taxon>
        <taxon>Metazoa</taxon>
        <taxon>Ecdysozoa</taxon>
        <taxon>Arthropoda</taxon>
        <taxon>Crustacea</taxon>
        <taxon>Branchiopoda</taxon>
        <taxon>Diplostraca</taxon>
        <taxon>Cladocera</taxon>
        <taxon>Anomopoda</taxon>
        <taxon>Daphniidae</taxon>
        <taxon>Daphnia</taxon>
    </lineage>
</organism>
<dbReference type="EMBL" id="GL732532">
    <property type="protein sequence ID" value="EFX85617.1"/>
    <property type="molecule type" value="Genomic_DNA"/>
</dbReference>
<proteinExistence type="predicted"/>
<accession>E9G5J9</accession>
<evidence type="ECO:0000256" key="1">
    <source>
        <dbReference type="SAM" id="MobiDB-lite"/>
    </source>
</evidence>
<dbReference type="InterPro" id="IPR040384">
    <property type="entry name" value="ORCKA/B"/>
</dbReference>
<feature type="chain" id="PRO_5003240647" evidence="2">
    <location>
        <begin position="20"/>
        <end position="134"/>
    </location>
</feature>
<reference evidence="3 4" key="1">
    <citation type="journal article" date="2011" name="Science">
        <title>The ecoresponsive genome of Daphnia pulex.</title>
        <authorList>
            <person name="Colbourne J.K."/>
            <person name="Pfrender M.E."/>
            <person name="Gilbert D."/>
            <person name="Thomas W.K."/>
            <person name="Tucker A."/>
            <person name="Oakley T.H."/>
            <person name="Tokishita S."/>
            <person name="Aerts A."/>
            <person name="Arnold G.J."/>
            <person name="Basu M.K."/>
            <person name="Bauer D.J."/>
            <person name="Caceres C.E."/>
            <person name="Carmel L."/>
            <person name="Casola C."/>
            <person name="Choi J.H."/>
            <person name="Detter J.C."/>
            <person name="Dong Q."/>
            <person name="Dusheyko S."/>
            <person name="Eads B.D."/>
            <person name="Frohlich T."/>
            <person name="Geiler-Samerotte K.A."/>
            <person name="Gerlach D."/>
            <person name="Hatcher P."/>
            <person name="Jogdeo S."/>
            <person name="Krijgsveld J."/>
            <person name="Kriventseva E.V."/>
            <person name="Kultz D."/>
            <person name="Laforsch C."/>
            <person name="Lindquist E."/>
            <person name="Lopez J."/>
            <person name="Manak J.R."/>
            <person name="Muller J."/>
            <person name="Pangilinan J."/>
            <person name="Patwardhan R.P."/>
            <person name="Pitluck S."/>
            <person name="Pritham E.J."/>
            <person name="Rechtsteiner A."/>
            <person name="Rho M."/>
            <person name="Rogozin I.B."/>
            <person name="Sakarya O."/>
            <person name="Salamov A."/>
            <person name="Schaack S."/>
            <person name="Shapiro H."/>
            <person name="Shiga Y."/>
            <person name="Skalitzky C."/>
            <person name="Smith Z."/>
            <person name="Souvorov A."/>
            <person name="Sung W."/>
            <person name="Tang Z."/>
            <person name="Tsuchiya D."/>
            <person name="Tu H."/>
            <person name="Vos H."/>
            <person name="Wang M."/>
            <person name="Wolf Y.I."/>
            <person name="Yamagata H."/>
            <person name="Yamada T."/>
            <person name="Ye Y."/>
            <person name="Shaw J.R."/>
            <person name="Andrews J."/>
            <person name="Crease T.J."/>
            <person name="Tang H."/>
            <person name="Lucas S.M."/>
            <person name="Robertson H.M."/>
            <person name="Bork P."/>
            <person name="Koonin E.V."/>
            <person name="Zdobnov E.M."/>
            <person name="Grigoriev I.V."/>
            <person name="Lynch M."/>
            <person name="Boore J.L."/>
        </authorList>
    </citation>
    <scope>NUCLEOTIDE SEQUENCE [LARGE SCALE GENOMIC DNA]</scope>
</reference>
<protein>
    <submittedName>
        <fullName evidence="3">Uncharacterized protein</fullName>
    </submittedName>
</protein>
<dbReference type="Proteomes" id="UP000000305">
    <property type="component" value="Unassembled WGS sequence"/>
</dbReference>
<name>E9G5J9_DAPPU</name>